<reference evidence="2 3" key="1">
    <citation type="journal article" date="2018" name="Nat. Biotechnol.">
        <title>A standardized bacterial taxonomy based on genome phylogeny substantially revises the tree of life.</title>
        <authorList>
            <person name="Parks D.H."/>
            <person name="Chuvochina M."/>
            <person name="Waite D.W."/>
            <person name="Rinke C."/>
            <person name="Skarshewski A."/>
            <person name="Chaumeil P.A."/>
            <person name="Hugenholtz P."/>
        </authorList>
    </citation>
    <scope>NUCLEOTIDE SEQUENCE [LARGE SCALE GENOMIC DNA]</scope>
    <source>
        <strain evidence="2">UBA9667</strain>
    </source>
</reference>
<accession>A0A3D2SKL1</accession>
<proteinExistence type="predicted"/>
<comment type="caution">
    <text evidence="2">The sequence shown here is derived from an EMBL/GenBank/DDBJ whole genome shotgun (WGS) entry which is preliminary data.</text>
</comment>
<name>A0A3D2SKL1_9BACE</name>
<feature type="transmembrane region" description="Helical" evidence="1">
    <location>
        <begin position="27"/>
        <end position="46"/>
    </location>
</feature>
<evidence type="ECO:0000313" key="2">
    <source>
        <dbReference type="EMBL" id="HCK25456.1"/>
    </source>
</evidence>
<keyword evidence="1" id="KW-1133">Transmembrane helix</keyword>
<keyword evidence="1" id="KW-0812">Transmembrane</keyword>
<dbReference type="EMBL" id="DPVG01000442">
    <property type="protein sequence ID" value="HCK25456.1"/>
    <property type="molecule type" value="Genomic_DNA"/>
</dbReference>
<sequence length="177" mass="20868">MENQTPDAVMYLPLYRNIVIKQANHKLVFSWAYGLFSLLLLLYLLLNEKSLFEFLILLFVLCVSTAFALVMYRLYVKSKQMIYAPADRVVNEAVAYFDLRDFERLHEHLKTMDFSTLQDVKVEQSGNIRLDIFVSIDKRFVAAQLFQFIPYRYKAVTPIYHYHGEIAAQFLKYISIN</sequence>
<dbReference type="Proteomes" id="UP000263098">
    <property type="component" value="Unassembled WGS sequence"/>
</dbReference>
<gene>
    <name evidence="2" type="ORF">DHW31_11945</name>
</gene>
<organism evidence="2 3">
    <name type="scientific">Bacteroides graminisolvens</name>
    <dbReference type="NCBI Taxonomy" id="477666"/>
    <lineage>
        <taxon>Bacteria</taxon>
        <taxon>Pseudomonadati</taxon>
        <taxon>Bacteroidota</taxon>
        <taxon>Bacteroidia</taxon>
        <taxon>Bacteroidales</taxon>
        <taxon>Bacteroidaceae</taxon>
        <taxon>Bacteroides</taxon>
    </lineage>
</organism>
<protein>
    <submittedName>
        <fullName evidence="2">Uncharacterized protein</fullName>
    </submittedName>
</protein>
<feature type="transmembrane region" description="Helical" evidence="1">
    <location>
        <begin position="52"/>
        <end position="72"/>
    </location>
</feature>
<evidence type="ECO:0000256" key="1">
    <source>
        <dbReference type="SAM" id="Phobius"/>
    </source>
</evidence>
<dbReference type="AlphaFoldDB" id="A0A3D2SKL1"/>
<evidence type="ECO:0000313" key="3">
    <source>
        <dbReference type="Proteomes" id="UP000263098"/>
    </source>
</evidence>
<keyword evidence="1" id="KW-0472">Membrane</keyword>